<dbReference type="Proteomes" id="UP000178820">
    <property type="component" value="Unassembled WGS sequence"/>
</dbReference>
<organism evidence="1 2">
    <name type="scientific">Candidatus Staskawiczbacteria bacterium RIFCSPHIGHO2_02_FULL_42_22</name>
    <dbReference type="NCBI Taxonomy" id="1802207"/>
    <lineage>
        <taxon>Bacteria</taxon>
        <taxon>Candidatus Staskawicziibacteriota</taxon>
    </lineage>
</organism>
<dbReference type="AlphaFoldDB" id="A0A1G2I462"/>
<comment type="caution">
    <text evidence="1">The sequence shown here is derived from an EMBL/GenBank/DDBJ whole genome shotgun (WGS) entry which is preliminary data.</text>
</comment>
<evidence type="ECO:0000313" key="2">
    <source>
        <dbReference type="Proteomes" id="UP000178820"/>
    </source>
</evidence>
<sequence length="189" mass="21597">MRCVQDGLYLAEEEMPCTPRQIRIGHYFIAGVLGRSEQEEAAARIISFSQHLDQWVGVSGRVLVEMMKRDCEIFSASKEKHAGRRRVWGNQMDRWFWLNVLTFGIWGWFAEKPKFSQSDLDQPEVIPFSGIYLFGPDYVVTGIRELLDRNLLNAVPEHDGQGAFNVFFPTPALISHIIKKQGIGTPRGQ</sequence>
<dbReference type="STRING" id="1802207.A3D44_03485"/>
<protein>
    <submittedName>
        <fullName evidence="1">Uncharacterized protein</fullName>
    </submittedName>
</protein>
<gene>
    <name evidence="1" type="ORF">A3D44_03485</name>
</gene>
<accession>A0A1G2I462</accession>
<dbReference type="EMBL" id="MHOT01000010">
    <property type="protein sequence ID" value="OGZ69459.1"/>
    <property type="molecule type" value="Genomic_DNA"/>
</dbReference>
<evidence type="ECO:0000313" key="1">
    <source>
        <dbReference type="EMBL" id="OGZ69459.1"/>
    </source>
</evidence>
<proteinExistence type="predicted"/>
<name>A0A1G2I462_9BACT</name>
<reference evidence="1 2" key="1">
    <citation type="journal article" date="2016" name="Nat. Commun.">
        <title>Thousands of microbial genomes shed light on interconnected biogeochemical processes in an aquifer system.</title>
        <authorList>
            <person name="Anantharaman K."/>
            <person name="Brown C.T."/>
            <person name="Hug L.A."/>
            <person name="Sharon I."/>
            <person name="Castelle C.J."/>
            <person name="Probst A.J."/>
            <person name="Thomas B.C."/>
            <person name="Singh A."/>
            <person name="Wilkins M.J."/>
            <person name="Karaoz U."/>
            <person name="Brodie E.L."/>
            <person name="Williams K.H."/>
            <person name="Hubbard S.S."/>
            <person name="Banfield J.F."/>
        </authorList>
    </citation>
    <scope>NUCLEOTIDE SEQUENCE [LARGE SCALE GENOMIC DNA]</scope>
</reference>